<gene>
    <name evidence="4" type="ORF">AAE02nite_39590</name>
</gene>
<evidence type="ECO:0000313" key="4">
    <source>
        <dbReference type="EMBL" id="GEO06295.1"/>
    </source>
</evidence>
<dbReference type="Gene3D" id="3.55.50.30">
    <property type="match status" value="1"/>
</dbReference>
<dbReference type="InterPro" id="IPR006860">
    <property type="entry name" value="FecR"/>
</dbReference>
<keyword evidence="1" id="KW-0812">Transmembrane</keyword>
<keyword evidence="1" id="KW-0472">Membrane</keyword>
<evidence type="ECO:0000259" key="3">
    <source>
        <dbReference type="Pfam" id="PF16344"/>
    </source>
</evidence>
<dbReference type="PIRSF" id="PIRSF018266">
    <property type="entry name" value="FecR"/>
    <property type="match status" value="1"/>
</dbReference>
<evidence type="ECO:0000259" key="2">
    <source>
        <dbReference type="Pfam" id="PF04773"/>
    </source>
</evidence>
<evidence type="ECO:0000313" key="5">
    <source>
        <dbReference type="Proteomes" id="UP000321532"/>
    </source>
</evidence>
<dbReference type="RefSeq" id="WP_146902022.1">
    <property type="nucleotide sequence ID" value="NZ_BJYS01000033.1"/>
</dbReference>
<dbReference type="InterPro" id="IPR012373">
    <property type="entry name" value="Ferrdict_sens_TM"/>
</dbReference>
<dbReference type="Pfam" id="PF16344">
    <property type="entry name" value="FecR_C"/>
    <property type="match status" value="1"/>
</dbReference>
<evidence type="ECO:0000256" key="1">
    <source>
        <dbReference type="SAM" id="Phobius"/>
    </source>
</evidence>
<evidence type="ECO:0008006" key="6">
    <source>
        <dbReference type="Google" id="ProtNLM"/>
    </source>
</evidence>
<dbReference type="EMBL" id="BJYS01000033">
    <property type="protein sequence ID" value="GEO06295.1"/>
    <property type="molecule type" value="Genomic_DNA"/>
</dbReference>
<dbReference type="AlphaFoldDB" id="A0A512B2U1"/>
<proteinExistence type="predicted"/>
<dbReference type="Proteomes" id="UP000321532">
    <property type="component" value="Unassembled WGS sequence"/>
</dbReference>
<comment type="caution">
    <text evidence="4">The sequence shown here is derived from an EMBL/GenBank/DDBJ whole genome shotgun (WGS) entry which is preliminary data.</text>
</comment>
<feature type="transmembrane region" description="Helical" evidence="1">
    <location>
        <begin position="85"/>
        <end position="102"/>
    </location>
</feature>
<name>A0A512B2U1_9BACT</name>
<reference evidence="4 5" key="1">
    <citation type="submission" date="2019-07" db="EMBL/GenBank/DDBJ databases">
        <title>Whole genome shotgun sequence of Adhaeribacter aerolatus NBRC 106133.</title>
        <authorList>
            <person name="Hosoyama A."/>
            <person name="Uohara A."/>
            <person name="Ohji S."/>
            <person name="Ichikawa N."/>
        </authorList>
    </citation>
    <scope>NUCLEOTIDE SEQUENCE [LARGE SCALE GENOMIC DNA]</scope>
    <source>
        <strain evidence="4 5">NBRC 106133</strain>
    </source>
</reference>
<organism evidence="4 5">
    <name type="scientific">Adhaeribacter aerolatus</name>
    <dbReference type="NCBI Taxonomy" id="670289"/>
    <lineage>
        <taxon>Bacteria</taxon>
        <taxon>Pseudomonadati</taxon>
        <taxon>Bacteroidota</taxon>
        <taxon>Cytophagia</taxon>
        <taxon>Cytophagales</taxon>
        <taxon>Hymenobacteraceae</taxon>
        <taxon>Adhaeribacter</taxon>
    </lineage>
</organism>
<keyword evidence="5" id="KW-1185">Reference proteome</keyword>
<feature type="domain" description="Protein FecR C-terminal" evidence="3">
    <location>
        <begin position="256"/>
        <end position="324"/>
    </location>
</feature>
<dbReference type="Pfam" id="PF04773">
    <property type="entry name" value="FecR"/>
    <property type="match status" value="1"/>
</dbReference>
<feature type="domain" description="FecR protein" evidence="2">
    <location>
        <begin position="127"/>
        <end position="211"/>
    </location>
</feature>
<sequence>MKEINKEQFLAILERYRLGNASADETELIQSYYKAFEFEPDVLETIPELEENKLEAEIKAHLDAQITYLPPAVFRKESRKMWPKLAVAASVVFMAFASFFIIKNKYAAEPNGLTTVKQAAVMPNKLVQLPDGSTVILSAHSKIDYPTTFDGHLKREVYLVGQAYFDIKHNPAKPFIVHAGEVKTTVLGTAFNITAWPQEKSISVTVTRGKVSVGNQKRTLATLIPNQQLTYNQQNKKASRTQVNANKVVAWKAEDLFFDDVTLANAAQLLEERYSINILISDEQLKHRRFTSTLGATESLESFLKGVAEFNNATYTYSLDRKQVTFSPK</sequence>
<dbReference type="GO" id="GO:0016989">
    <property type="term" value="F:sigma factor antagonist activity"/>
    <property type="evidence" value="ECO:0007669"/>
    <property type="project" value="TreeGrafter"/>
</dbReference>
<dbReference type="Gene3D" id="2.60.120.1440">
    <property type="match status" value="1"/>
</dbReference>
<protein>
    <recommendedName>
        <fullName evidence="6">Anti-sigma factor</fullName>
    </recommendedName>
</protein>
<keyword evidence="1" id="KW-1133">Transmembrane helix</keyword>
<accession>A0A512B2U1</accession>
<dbReference type="PANTHER" id="PTHR30273">
    <property type="entry name" value="PERIPLASMIC SIGNAL SENSOR AND SIGMA FACTOR ACTIVATOR FECR-RELATED"/>
    <property type="match status" value="1"/>
</dbReference>
<dbReference type="InterPro" id="IPR032508">
    <property type="entry name" value="FecR_C"/>
</dbReference>
<dbReference type="PANTHER" id="PTHR30273:SF2">
    <property type="entry name" value="PROTEIN FECR"/>
    <property type="match status" value="1"/>
</dbReference>
<dbReference type="OrthoDB" id="1452822at2"/>